<dbReference type="EC" id="2.4.-.-" evidence="4"/>
<proteinExistence type="predicted"/>
<name>A0ABT0R2T0_9MICO</name>
<dbReference type="SUPFAM" id="SSF53756">
    <property type="entry name" value="UDP-Glycosyltransferase/glycogen phosphorylase"/>
    <property type="match status" value="2"/>
</dbReference>
<protein>
    <submittedName>
        <fullName evidence="4">Glycosyltransferase</fullName>
        <ecNumber evidence="4">2.4.-.-</ecNumber>
    </submittedName>
</protein>
<organism evidence="4 5">
    <name type="scientific">Brachybacterium equifaecis</name>
    <dbReference type="NCBI Taxonomy" id="2910770"/>
    <lineage>
        <taxon>Bacteria</taxon>
        <taxon>Bacillati</taxon>
        <taxon>Actinomycetota</taxon>
        <taxon>Actinomycetes</taxon>
        <taxon>Micrococcales</taxon>
        <taxon>Dermabacteraceae</taxon>
        <taxon>Brachybacterium</taxon>
    </lineage>
</organism>
<accession>A0ABT0R2T0</accession>
<dbReference type="Gene3D" id="3.40.50.2000">
    <property type="entry name" value="Glycogen Phosphorylase B"/>
    <property type="match status" value="3"/>
</dbReference>
<reference evidence="4" key="1">
    <citation type="submission" date="2022-02" db="EMBL/GenBank/DDBJ databases">
        <authorList>
            <person name="Lee M."/>
            <person name="Kim S.-J."/>
            <person name="Jung M.-Y."/>
        </authorList>
    </citation>
    <scope>NUCLEOTIDE SEQUENCE</scope>
    <source>
        <strain evidence="4">JHP9</strain>
    </source>
</reference>
<dbReference type="Proteomes" id="UP001203761">
    <property type="component" value="Unassembled WGS sequence"/>
</dbReference>
<evidence type="ECO:0000313" key="4">
    <source>
        <dbReference type="EMBL" id="MCL6424232.1"/>
    </source>
</evidence>
<dbReference type="Pfam" id="PF13692">
    <property type="entry name" value="Glyco_trans_1_4"/>
    <property type="match status" value="1"/>
</dbReference>
<comment type="caution">
    <text evidence="4">The sequence shown here is derived from an EMBL/GenBank/DDBJ whole genome shotgun (WGS) entry which is preliminary data.</text>
</comment>
<evidence type="ECO:0000256" key="2">
    <source>
        <dbReference type="ARBA" id="ARBA00022679"/>
    </source>
</evidence>
<dbReference type="GO" id="GO:0016757">
    <property type="term" value="F:glycosyltransferase activity"/>
    <property type="evidence" value="ECO:0007669"/>
    <property type="project" value="UniProtKB-KW"/>
</dbReference>
<evidence type="ECO:0000256" key="1">
    <source>
        <dbReference type="ARBA" id="ARBA00022676"/>
    </source>
</evidence>
<keyword evidence="2 4" id="KW-0808">Transferase</keyword>
<dbReference type="RefSeq" id="WP_249738314.1">
    <property type="nucleotide sequence ID" value="NZ_JAKNCJ010000010.1"/>
</dbReference>
<dbReference type="EMBL" id="JAKNCJ010000010">
    <property type="protein sequence ID" value="MCL6424232.1"/>
    <property type="molecule type" value="Genomic_DNA"/>
</dbReference>
<dbReference type="InterPro" id="IPR028098">
    <property type="entry name" value="Glyco_trans_4-like_N"/>
</dbReference>
<feature type="domain" description="Glycosyltransferase subfamily 4-like N-terminal" evidence="3">
    <location>
        <begin position="44"/>
        <end position="197"/>
    </location>
</feature>
<gene>
    <name evidence="4" type="ORF">Bequi_12730</name>
</gene>
<evidence type="ECO:0000259" key="3">
    <source>
        <dbReference type="Pfam" id="PF13439"/>
    </source>
</evidence>
<evidence type="ECO:0000313" key="5">
    <source>
        <dbReference type="Proteomes" id="UP001203761"/>
    </source>
</evidence>
<keyword evidence="5" id="KW-1185">Reference proteome</keyword>
<dbReference type="PANTHER" id="PTHR12526">
    <property type="entry name" value="GLYCOSYLTRANSFERASE"/>
    <property type="match status" value="1"/>
</dbReference>
<keyword evidence="1 4" id="KW-0328">Glycosyltransferase</keyword>
<dbReference type="Pfam" id="PF13439">
    <property type="entry name" value="Glyco_transf_4"/>
    <property type="match status" value="1"/>
</dbReference>
<sequence length="932" mass="101760">MPDAPFDLPETALSTSGAEGRPHVLVLCFSPLARDARVLRQIDALLPRYEVTTCGYGPAPRAGAAHVRLPDGLTAWKLDRPAVMLRRFARAYWRQESVRAAAEALRGRQFDLILADDVETVPLALSLRPRFGVHADLHEYSPLLKENLPQWRLFVAPYMDWICRTAVARADAVTTVAAGIAEEYERRFGFDCRVITNAAPFREGSPTAPASPLRLVHSGAAMPDRELEVMIDAVQLRLDAGQDLQFDLYLTPNTPDYVAALRRRCAGSGGRIRVLDPVPHAELAEVLAGYDVGLFACPTTTFSLRHALPNKFFDYIQARLAIVISPSVEMERLLAAHDLGVVSEAMDAGSFAAALALLTPERVLRHKRAADAAAPLLSAEHETPKLLESLRRIEERARTHSPARAPLGRAAALRARSRDLPPLRRWPAIAQGLLLRSLPLDVPLARGAARAARRAPGSLGARAAFALAHAPLAAGEGAPLEVAAAVRQILRAADAQLRRGRDGSAAELFDLALQLAFHPSLQSGAGAPPLASDPGAFLAPFERSTVGRLMIERPDPELSAQPAPPDPSRPRRILVLSHDSWTFVRRVQEGLESRTAEAGGRRAEWRTFDVTSLPPAQRPSHRAIAGMRMAFSRRGLLAPVPSALAEQLEWADVVLIEWGTYPLAWFSLLDTARFGIETIARLHRFEAFTPYPMLTAFSRIDRLRFVSPAVRAQVERMAPRLAQCADVDVIRNVHDLSAFAPAKDADSPFTIVQIGWAPPVKDALFALDVLARLRAQDPRYRLLLLGAELPAVPETRHRDWAAQVRAGLDQAGAGAEVLGFRDDVPQILARAGFVLSSSRHEGTHESVAEGAAAGCVPVVRDWPDASAWGGAATIYPAQWIVEDAEEAAQRILAHRDPEALEAAGAAAREWMRAARDPDEIAREYERLLGLRD</sequence>
<dbReference type="PANTHER" id="PTHR12526:SF510">
    <property type="entry name" value="D-INOSITOL 3-PHOSPHATE GLYCOSYLTRANSFERASE"/>
    <property type="match status" value="1"/>
</dbReference>